<dbReference type="PROSITE" id="PS51471">
    <property type="entry name" value="FE2OG_OXY"/>
    <property type="match status" value="1"/>
</dbReference>
<keyword evidence="6" id="KW-1185">Reference proteome</keyword>
<dbReference type="GO" id="GO:0016491">
    <property type="term" value="F:oxidoreductase activity"/>
    <property type="evidence" value="ECO:0007669"/>
    <property type="project" value="UniProtKB-KW"/>
</dbReference>
<evidence type="ECO:0000313" key="6">
    <source>
        <dbReference type="Proteomes" id="UP001159364"/>
    </source>
</evidence>
<keyword evidence="3" id="KW-0560">Oxidoreductase</keyword>
<organism evidence="5 6">
    <name type="scientific">Erythroxylum novogranatense</name>
    <dbReference type="NCBI Taxonomy" id="1862640"/>
    <lineage>
        <taxon>Eukaryota</taxon>
        <taxon>Viridiplantae</taxon>
        <taxon>Streptophyta</taxon>
        <taxon>Embryophyta</taxon>
        <taxon>Tracheophyta</taxon>
        <taxon>Spermatophyta</taxon>
        <taxon>Magnoliopsida</taxon>
        <taxon>eudicotyledons</taxon>
        <taxon>Gunneridae</taxon>
        <taxon>Pentapetalae</taxon>
        <taxon>rosids</taxon>
        <taxon>fabids</taxon>
        <taxon>Malpighiales</taxon>
        <taxon>Erythroxylaceae</taxon>
        <taxon>Erythroxylum</taxon>
    </lineage>
</organism>
<dbReference type="InterPro" id="IPR027443">
    <property type="entry name" value="IPNS-like_sf"/>
</dbReference>
<dbReference type="InterPro" id="IPR026992">
    <property type="entry name" value="DIOX_N"/>
</dbReference>
<dbReference type="SUPFAM" id="SSF51197">
    <property type="entry name" value="Clavaminate synthase-like"/>
    <property type="match status" value="1"/>
</dbReference>
<keyword evidence="1 3" id="KW-0479">Metal-binding</keyword>
<dbReference type="InterPro" id="IPR050231">
    <property type="entry name" value="Iron_ascorbate_oxido_reductase"/>
</dbReference>
<evidence type="ECO:0000256" key="1">
    <source>
        <dbReference type="ARBA" id="ARBA00022723"/>
    </source>
</evidence>
<evidence type="ECO:0000313" key="5">
    <source>
        <dbReference type="EMBL" id="KAJ8770486.1"/>
    </source>
</evidence>
<dbReference type="AlphaFoldDB" id="A0AAV8TU52"/>
<feature type="domain" description="Fe2OG dioxygenase" evidence="4">
    <location>
        <begin position="118"/>
        <end position="220"/>
    </location>
</feature>
<comment type="caution">
    <text evidence="5">The sequence shown here is derived from an EMBL/GenBank/DDBJ whole genome shotgun (WGS) entry which is preliminary data.</text>
</comment>
<dbReference type="PANTHER" id="PTHR47990">
    <property type="entry name" value="2-OXOGLUTARATE (2OG) AND FE(II)-DEPENDENT OXYGENASE SUPERFAMILY PROTEIN-RELATED"/>
    <property type="match status" value="1"/>
</dbReference>
<keyword evidence="2 3" id="KW-0408">Iron</keyword>
<reference evidence="5 6" key="1">
    <citation type="submission" date="2021-09" db="EMBL/GenBank/DDBJ databases">
        <title>Genomic insights and catalytic innovation underlie evolution of tropane alkaloids biosynthesis.</title>
        <authorList>
            <person name="Wang Y.-J."/>
            <person name="Tian T."/>
            <person name="Huang J.-P."/>
            <person name="Huang S.-X."/>
        </authorList>
    </citation>
    <scope>NUCLEOTIDE SEQUENCE [LARGE SCALE GENOMIC DNA]</scope>
    <source>
        <strain evidence="5">KIB-2018</strain>
        <tissue evidence="5">Leaf</tissue>
    </source>
</reference>
<evidence type="ECO:0000259" key="4">
    <source>
        <dbReference type="PROSITE" id="PS51471"/>
    </source>
</evidence>
<evidence type="ECO:0000256" key="2">
    <source>
        <dbReference type="ARBA" id="ARBA00023004"/>
    </source>
</evidence>
<dbReference type="GO" id="GO:0046872">
    <property type="term" value="F:metal ion binding"/>
    <property type="evidence" value="ECO:0007669"/>
    <property type="project" value="UniProtKB-KW"/>
</dbReference>
<dbReference type="EMBL" id="JAIWQS010000003">
    <property type="protein sequence ID" value="KAJ8770486.1"/>
    <property type="molecule type" value="Genomic_DNA"/>
</dbReference>
<dbReference type="Gene3D" id="2.60.120.330">
    <property type="entry name" value="B-lactam Antibiotic, Isopenicillin N Synthase, Chain"/>
    <property type="match status" value="2"/>
</dbReference>
<evidence type="ECO:0000256" key="3">
    <source>
        <dbReference type="RuleBase" id="RU003682"/>
    </source>
</evidence>
<comment type="similarity">
    <text evidence="3">Belongs to the iron/ascorbate-dependent oxidoreductase family.</text>
</comment>
<gene>
    <name evidence="5" type="ORF">K2173_017977</name>
</gene>
<dbReference type="InterPro" id="IPR005123">
    <property type="entry name" value="Oxoglu/Fe-dep_dioxygenase_dom"/>
</dbReference>
<name>A0AAV8TU52_9ROSI</name>
<accession>A0AAV8TU52</accession>
<dbReference type="Pfam" id="PF03171">
    <property type="entry name" value="2OG-FeII_Oxy"/>
    <property type="match status" value="1"/>
</dbReference>
<dbReference type="InterPro" id="IPR044861">
    <property type="entry name" value="IPNS-like_FE2OG_OXY"/>
</dbReference>
<protein>
    <recommendedName>
        <fullName evidence="4">Fe2OG dioxygenase domain-containing protein</fullName>
    </recommendedName>
</protein>
<dbReference type="Pfam" id="PF14226">
    <property type="entry name" value="DIOX_N"/>
    <property type="match status" value="1"/>
</dbReference>
<proteinExistence type="inferred from homology"/>
<sequence>MNSQIDLDSIPIIDFYTLDLKKTGTPEWNSAKSQVRKALEDCGCFEASFNRIPPELRKATFGALKEFFDLPLETKKLTSCAHQPLHGYLGQYPQNPLFESIGIYDILSDIEGIIRTVVVESLRLEYKEPRTTEKTIGLGTHTDKSVITLNYQNQVHGLEVKTKEGKWINVKPSPNSVVVICGESLNAWSNGRRHCPEHRCMMSGNETRYAVALFSFFKAGYIVKVPEELVDAQHPLLFNPFDYSEYLKFRQSKASLSQMPLKAYCGTGI</sequence>
<dbReference type="Proteomes" id="UP001159364">
    <property type="component" value="Linkage Group LG03"/>
</dbReference>